<keyword evidence="1" id="KW-0472">Membrane</keyword>
<organism evidence="2 3">
    <name type="scientific">Paludisphaera borealis</name>
    <dbReference type="NCBI Taxonomy" id="1387353"/>
    <lineage>
        <taxon>Bacteria</taxon>
        <taxon>Pseudomonadati</taxon>
        <taxon>Planctomycetota</taxon>
        <taxon>Planctomycetia</taxon>
        <taxon>Isosphaerales</taxon>
        <taxon>Isosphaeraceae</taxon>
        <taxon>Paludisphaera</taxon>
    </lineage>
</organism>
<proteinExistence type="predicted"/>
<evidence type="ECO:0000256" key="1">
    <source>
        <dbReference type="SAM" id="Phobius"/>
    </source>
</evidence>
<gene>
    <name evidence="2" type="ORF">BSF38_00017</name>
</gene>
<dbReference type="AlphaFoldDB" id="A0A1U7CI63"/>
<keyword evidence="1" id="KW-0812">Transmembrane</keyword>
<keyword evidence="1" id="KW-1133">Transmembrane helix</keyword>
<dbReference type="KEGG" id="pbor:BSF38_00017"/>
<dbReference type="Proteomes" id="UP000186309">
    <property type="component" value="Chromosome"/>
</dbReference>
<feature type="transmembrane region" description="Helical" evidence="1">
    <location>
        <begin position="12"/>
        <end position="31"/>
    </location>
</feature>
<dbReference type="EMBL" id="CP019082">
    <property type="protein sequence ID" value="APW58619.1"/>
    <property type="molecule type" value="Genomic_DNA"/>
</dbReference>
<sequence>MEHEEITKPISSRQVTAAFFTGSLLAVASLIGGPVGLVLGALGAGLLTYATFSVFSSDREEAYAPTALRSHHDDVGPDIERAFAIALPDDPQPQGQWVLRTARPMEMTRQR</sequence>
<reference evidence="3" key="1">
    <citation type="submission" date="2016-12" db="EMBL/GenBank/DDBJ databases">
        <title>Comparative genomics of four Isosphaeraceae planctomycetes: a common pool of plasmids and glycoside hydrolase genes.</title>
        <authorList>
            <person name="Ivanova A."/>
        </authorList>
    </citation>
    <scope>NUCLEOTIDE SEQUENCE [LARGE SCALE GENOMIC DNA]</scope>
    <source>
        <strain evidence="3">PX4</strain>
    </source>
</reference>
<evidence type="ECO:0000313" key="2">
    <source>
        <dbReference type="EMBL" id="APW58619.1"/>
    </source>
</evidence>
<evidence type="ECO:0000313" key="3">
    <source>
        <dbReference type="Proteomes" id="UP000186309"/>
    </source>
</evidence>
<keyword evidence="3" id="KW-1185">Reference proteome</keyword>
<protein>
    <submittedName>
        <fullName evidence="2">Uncharacterized protein</fullName>
    </submittedName>
</protein>
<accession>A0A1U7CI63</accession>
<name>A0A1U7CI63_9BACT</name>